<dbReference type="SUPFAM" id="SSF63411">
    <property type="entry name" value="LuxS/MPP-like metallohydrolase"/>
    <property type="match status" value="2"/>
</dbReference>
<reference evidence="4" key="2">
    <citation type="submission" date="2021-01" db="EMBL/GenBank/DDBJ databases">
        <authorList>
            <person name="Kang M."/>
        </authorList>
    </citation>
    <scope>NUCLEOTIDE SEQUENCE</scope>
    <source>
        <strain evidence="4">KACC 17527</strain>
    </source>
</reference>
<feature type="domain" description="Peptidase M16 N-terminal" evidence="2">
    <location>
        <begin position="38"/>
        <end position="187"/>
    </location>
</feature>
<dbReference type="EMBL" id="JAEPWM010000001">
    <property type="protein sequence ID" value="MBK6005082.1"/>
    <property type="molecule type" value="Genomic_DNA"/>
</dbReference>
<dbReference type="InterPro" id="IPR007863">
    <property type="entry name" value="Peptidase_M16_C"/>
</dbReference>
<evidence type="ECO:0000259" key="3">
    <source>
        <dbReference type="Pfam" id="PF05193"/>
    </source>
</evidence>
<evidence type="ECO:0000256" key="1">
    <source>
        <dbReference type="SAM" id="SignalP"/>
    </source>
</evidence>
<feature type="signal peptide" evidence="1">
    <location>
        <begin position="1"/>
        <end position="23"/>
    </location>
</feature>
<evidence type="ECO:0000313" key="4">
    <source>
        <dbReference type="EMBL" id="MBK6005082.1"/>
    </source>
</evidence>
<accession>A0A934TPH1</accession>
<keyword evidence="1" id="KW-0732">Signal</keyword>
<dbReference type="InterPro" id="IPR011249">
    <property type="entry name" value="Metalloenz_LuxS/M16"/>
</dbReference>
<organism evidence="4 5">
    <name type="scientific">Ramlibacter ginsenosidimutans</name>
    <dbReference type="NCBI Taxonomy" id="502333"/>
    <lineage>
        <taxon>Bacteria</taxon>
        <taxon>Pseudomonadati</taxon>
        <taxon>Pseudomonadota</taxon>
        <taxon>Betaproteobacteria</taxon>
        <taxon>Burkholderiales</taxon>
        <taxon>Comamonadaceae</taxon>
        <taxon>Ramlibacter</taxon>
    </lineage>
</organism>
<feature type="domain" description="Peptidase M16 C-terminal" evidence="3">
    <location>
        <begin position="197"/>
        <end position="372"/>
    </location>
</feature>
<sequence length="446" mass="48277">MQSTTKFLAASVLTLACALPAWAALPIQKWQQASGAQVWLIESPSLPIVDVEIDFDAGDRRDPAEKAGLSSATASMTSKGIAAGHGEPALDENQLSDAWADLGAGFEAGSGRDRMSFSLRSLTYPDLLPKALQLAARQLGEPSFPENVWQRERQRWVAAIREANTRPGTVAARAFNKAVFGTHPYGYEATEETLSQISVQDMRDFYRVVQPCRAKVSVVGAVNRAQADEIATTLLSRLPAGHCEALPVVPQVAPLAEAAERDIPFQAAQAQVLIGQPGYRRADPDYFPLLVGNYILGGGGFASRLTEEVRQKRGLSYGVYSAFSPGMNAGAFQIGLQTRPDQAKEAVQVSRDVLRRFVAEGPTPAELKAAKDFLVGGFALLIDSNRKLLGNLANIAWYDLPLDYLDTWTKQVEKVTAPEIKAAFERKLQPDRMVTVVVGAVAANPQ</sequence>
<dbReference type="PROSITE" id="PS51257">
    <property type="entry name" value="PROKAR_LIPOPROTEIN"/>
    <property type="match status" value="1"/>
</dbReference>
<dbReference type="InterPro" id="IPR050361">
    <property type="entry name" value="MPP/UQCRC_Complex"/>
</dbReference>
<dbReference type="GO" id="GO:0046872">
    <property type="term" value="F:metal ion binding"/>
    <property type="evidence" value="ECO:0007669"/>
    <property type="project" value="InterPro"/>
</dbReference>
<gene>
    <name evidence="4" type="ORF">JJB11_03170</name>
</gene>
<dbReference type="PANTHER" id="PTHR11851">
    <property type="entry name" value="METALLOPROTEASE"/>
    <property type="match status" value="1"/>
</dbReference>
<dbReference type="RefSeq" id="WP_201166444.1">
    <property type="nucleotide sequence ID" value="NZ_JAEPWM010000001.1"/>
</dbReference>
<dbReference type="Pfam" id="PF05193">
    <property type="entry name" value="Peptidase_M16_C"/>
    <property type="match status" value="1"/>
</dbReference>
<comment type="caution">
    <text evidence="4">The sequence shown here is derived from an EMBL/GenBank/DDBJ whole genome shotgun (WGS) entry which is preliminary data.</text>
</comment>
<dbReference type="Proteomes" id="UP000630528">
    <property type="component" value="Unassembled WGS sequence"/>
</dbReference>
<dbReference type="Gene3D" id="3.30.830.10">
    <property type="entry name" value="Metalloenzyme, LuxS/M16 peptidase-like"/>
    <property type="match status" value="2"/>
</dbReference>
<protein>
    <submittedName>
        <fullName evidence="4">Insulinase family protein</fullName>
    </submittedName>
</protein>
<feature type="chain" id="PRO_5036813403" evidence="1">
    <location>
        <begin position="24"/>
        <end position="446"/>
    </location>
</feature>
<reference evidence="4" key="1">
    <citation type="journal article" date="2012" name="J. Microbiol. Biotechnol.">
        <title>Ramlibacter ginsenosidimutans sp. nov., with ginsenoside-converting activity.</title>
        <authorList>
            <person name="Wang L."/>
            <person name="An D.S."/>
            <person name="Kim S.G."/>
            <person name="Jin F.X."/>
            <person name="Kim S.C."/>
            <person name="Lee S.T."/>
            <person name="Im W.T."/>
        </authorList>
    </citation>
    <scope>NUCLEOTIDE SEQUENCE</scope>
    <source>
        <strain evidence="4">KACC 17527</strain>
    </source>
</reference>
<keyword evidence="5" id="KW-1185">Reference proteome</keyword>
<dbReference type="InterPro" id="IPR011765">
    <property type="entry name" value="Pept_M16_N"/>
</dbReference>
<dbReference type="AlphaFoldDB" id="A0A934TPH1"/>
<proteinExistence type="predicted"/>
<dbReference type="Pfam" id="PF00675">
    <property type="entry name" value="Peptidase_M16"/>
    <property type="match status" value="1"/>
</dbReference>
<dbReference type="PANTHER" id="PTHR11851:SF224">
    <property type="entry name" value="PROCESSING PROTEASE"/>
    <property type="match status" value="1"/>
</dbReference>
<evidence type="ECO:0000313" key="5">
    <source>
        <dbReference type="Proteomes" id="UP000630528"/>
    </source>
</evidence>
<evidence type="ECO:0000259" key="2">
    <source>
        <dbReference type="Pfam" id="PF00675"/>
    </source>
</evidence>
<name>A0A934TPH1_9BURK</name>